<dbReference type="Proteomes" id="UP000735302">
    <property type="component" value="Unassembled WGS sequence"/>
</dbReference>
<feature type="transmembrane region" description="Helical" evidence="11">
    <location>
        <begin position="313"/>
        <end position="330"/>
    </location>
</feature>
<dbReference type="EMBL" id="BLXT01001042">
    <property type="protein sequence ID" value="GFN82829.1"/>
    <property type="molecule type" value="Genomic_DNA"/>
</dbReference>
<feature type="transmembrane region" description="Helical" evidence="11">
    <location>
        <begin position="453"/>
        <end position="477"/>
    </location>
</feature>
<organism evidence="13 14">
    <name type="scientific">Plakobranchus ocellatus</name>
    <dbReference type="NCBI Taxonomy" id="259542"/>
    <lineage>
        <taxon>Eukaryota</taxon>
        <taxon>Metazoa</taxon>
        <taxon>Spiralia</taxon>
        <taxon>Lophotrochozoa</taxon>
        <taxon>Mollusca</taxon>
        <taxon>Gastropoda</taxon>
        <taxon>Heterobranchia</taxon>
        <taxon>Euthyneura</taxon>
        <taxon>Panpulmonata</taxon>
        <taxon>Sacoglossa</taxon>
        <taxon>Placobranchoidea</taxon>
        <taxon>Plakobranchidae</taxon>
        <taxon>Plakobranchus</taxon>
    </lineage>
</organism>
<keyword evidence="6 11" id="KW-0472">Membrane</keyword>
<keyword evidence="5 9" id="KW-0297">G-protein coupled receptor</keyword>
<evidence type="ECO:0000256" key="5">
    <source>
        <dbReference type="ARBA" id="ARBA00023040"/>
    </source>
</evidence>
<protein>
    <submittedName>
        <fullName evidence="13">Octopamine receptor beta-1r</fullName>
    </submittedName>
</protein>
<dbReference type="PANTHER" id="PTHR24249">
    <property type="entry name" value="HISTAMINE RECEPTOR-RELATED G-PROTEIN COUPLED RECEPTOR"/>
    <property type="match status" value="1"/>
</dbReference>
<comment type="subcellular location">
    <subcellularLocation>
        <location evidence="1">Cell membrane</location>
        <topology evidence="1">Multi-pass membrane protein</topology>
    </subcellularLocation>
</comment>
<feature type="transmembrane region" description="Helical" evidence="11">
    <location>
        <begin position="483"/>
        <end position="506"/>
    </location>
</feature>
<dbReference type="InterPro" id="IPR017452">
    <property type="entry name" value="GPCR_Rhodpsn_7TM"/>
</dbReference>
<feature type="transmembrane region" description="Helical" evidence="11">
    <location>
        <begin position="395"/>
        <end position="414"/>
    </location>
</feature>
<comment type="caution">
    <text evidence="13">The sequence shown here is derived from an EMBL/GenBank/DDBJ whole genome shotgun (WGS) entry which is preliminary data.</text>
</comment>
<feature type="region of interest" description="Disordered" evidence="10">
    <location>
        <begin position="718"/>
        <end position="740"/>
    </location>
</feature>
<evidence type="ECO:0000256" key="6">
    <source>
        <dbReference type="ARBA" id="ARBA00023136"/>
    </source>
</evidence>
<feature type="transmembrane region" description="Helical" evidence="11">
    <location>
        <begin position="351"/>
        <end position="375"/>
    </location>
</feature>
<keyword evidence="14" id="KW-1185">Reference proteome</keyword>
<comment type="similarity">
    <text evidence="9">Belongs to the G-protein coupled receptor 1 family.</text>
</comment>
<dbReference type="SMART" id="SM01381">
    <property type="entry name" value="7TM_GPCR_Srsx"/>
    <property type="match status" value="1"/>
</dbReference>
<dbReference type="Gene3D" id="1.20.1070.10">
    <property type="entry name" value="Rhodopsin 7-helix transmembrane proteins"/>
    <property type="match status" value="1"/>
</dbReference>
<evidence type="ECO:0000256" key="10">
    <source>
        <dbReference type="SAM" id="MobiDB-lite"/>
    </source>
</evidence>
<dbReference type="PROSITE" id="PS50262">
    <property type="entry name" value="G_PROTEIN_RECEP_F1_2"/>
    <property type="match status" value="1"/>
</dbReference>
<keyword evidence="2" id="KW-1003">Cell membrane</keyword>
<evidence type="ECO:0000256" key="2">
    <source>
        <dbReference type="ARBA" id="ARBA00022475"/>
    </source>
</evidence>
<evidence type="ECO:0000256" key="9">
    <source>
        <dbReference type="RuleBase" id="RU000688"/>
    </source>
</evidence>
<accession>A0AAV3YJC1</accession>
<evidence type="ECO:0000256" key="1">
    <source>
        <dbReference type="ARBA" id="ARBA00004651"/>
    </source>
</evidence>
<feature type="domain" description="G-protein coupled receptors family 1 profile" evidence="12">
    <location>
        <begin position="242"/>
        <end position="504"/>
    </location>
</feature>
<evidence type="ECO:0000256" key="7">
    <source>
        <dbReference type="ARBA" id="ARBA00023170"/>
    </source>
</evidence>
<evidence type="ECO:0000256" key="11">
    <source>
        <dbReference type="SAM" id="Phobius"/>
    </source>
</evidence>
<evidence type="ECO:0000256" key="8">
    <source>
        <dbReference type="ARBA" id="ARBA00023224"/>
    </source>
</evidence>
<dbReference type="InterPro" id="IPR000276">
    <property type="entry name" value="GPCR_Rhodpsn"/>
</dbReference>
<dbReference type="PANTHER" id="PTHR24249:SF372">
    <property type="entry name" value="G-PROTEIN COUPLED RECEPTORS FAMILY 1 PROFILE DOMAIN-CONTAINING PROTEIN"/>
    <property type="match status" value="1"/>
</dbReference>
<evidence type="ECO:0000313" key="13">
    <source>
        <dbReference type="EMBL" id="GFN82829.1"/>
    </source>
</evidence>
<dbReference type="Pfam" id="PF00001">
    <property type="entry name" value="7tm_1"/>
    <property type="match status" value="1"/>
</dbReference>
<reference evidence="13 14" key="1">
    <citation type="journal article" date="2021" name="Elife">
        <title>Chloroplast acquisition without the gene transfer in kleptoplastic sea slugs, Plakobranchus ocellatus.</title>
        <authorList>
            <person name="Maeda T."/>
            <person name="Takahashi S."/>
            <person name="Yoshida T."/>
            <person name="Shimamura S."/>
            <person name="Takaki Y."/>
            <person name="Nagai Y."/>
            <person name="Toyoda A."/>
            <person name="Suzuki Y."/>
            <person name="Arimoto A."/>
            <person name="Ishii H."/>
            <person name="Satoh N."/>
            <person name="Nishiyama T."/>
            <person name="Hasebe M."/>
            <person name="Maruyama T."/>
            <person name="Minagawa J."/>
            <person name="Obokata J."/>
            <person name="Shigenobu S."/>
        </authorList>
    </citation>
    <scope>NUCLEOTIDE SEQUENCE [LARGE SCALE GENOMIC DNA]</scope>
</reference>
<evidence type="ECO:0000259" key="12">
    <source>
        <dbReference type="PROSITE" id="PS50262"/>
    </source>
</evidence>
<feature type="transmembrane region" description="Helical" evidence="11">
    <location>
        <begin position="262"/>
        <end position="282"/>
    </location>
</feature>
<dbReference type="PROSITE" id="PS00237">
    <property type="entry name" value="G_PROTEIN_RECEP_F1_1"/>
    <property type="match status" value="1"/>
</dbReference>
<dbReference type="InterPro" id="IPR050569">
    <property type="entry name" value="TAAR"/>
</dbReference>
<sequence length="870" mass="96834">MEGNDVEISIDLDVSHLVLDSVFNLENVFHLQQTWKSKHQQESSEGMDTTTAVNSNFGTNRLFSALDTHMANRDKISSENEKETHPLSHLPVNTKSINSLALLPEIKEMQVNDHYSYPKMSSSSISKPHSPRSELLSSTLSTKGVPDFFLDNSHQAIDTELDAEHPMLHTSNSSMFLTSGGTEATGMRNEDWNLSMASILNSQSADQTQSFLSSVTAGGTWSGEEIGAVCIITLMVPFILCSNLLVILSIVRFRRLHIPTNYFVTSLASVDVLVAVATPFMIMVEVFQFGAPVQGKGYAEASGALLCLLPNRILMMACGVSLLTLATIAYDRHTALVSPLDYVVIMTSRRVTVLVSLTWAYTALIVWLPLLAGWHDEPTEVLQCSADLLHGKAQALFLSAIFLPSCAIILVCYARIFSLAHHHAQAIAAVEFAVHRRLQVKFMVKDTKYAKTLALVIGVFLALWLPYLVSVFVKLVAGVTLDIWLQTYLVLLAVLNSGINPWIYAFKNKEFRHAFRRLYHEFFRERVCLRRFGRRISFAHTSGSSSTPRLSRTDSRMATAVIDSATLDNVCEKLQRSLDSLDRYDKFCDRRLEGQYRPWRSGPLPESHRVLSVMKKSLRDHHQAASCSDLHDGSLDEMAAILPRSLSMELISKSYVEGSPVNISELEQRVDACKDSIIHADAQFSEEGNERAKSSLVTDQYNSSDRDTSLMTLPFFSSPSSSELTSTSLTSASSTNSFSNPAERLLSREANSADVCDIHDNARLQSTFPKHFISNNVACKKNSLKFVDTMSYISELPSSLITTDSNIPLRTDSPTILLSPSYAVERVITQSSRFTDSEEQTVRQFTSMNGCRDFYPESRSLSCTVELRVP</sequence>
<gene>
    <name evidence="13" type="ORF">PoB_000933500</name>
</gene>
<evidence type="ECO:0000256" key="4">
    <source>
        <dbReference type="ARBA" id="ARBA00022989"/>
    </source>
</evidence>
<dbReference type="GO" id="GO:0004930">
    <property type="term" value="F:G protein-coupled receptor activity"/>
    <property type="evidence" value="ECO:0007669"/>
    <property type="project" value="UniProtKB-KW"/>
</dbReference>
<dbReference type="AlphaFoldDB" id="A0AAV3YJC1"/>
<dbReference type="SUPFAM" id="SSF81321">
    <property type="entry name" value="Family A G protein-coupled receptor-like"/>
    <property type="match status" value="1"/>
</dbReference>
<evidence type="ECO:0000313" key="14">
    <source>
        <dbReference type="Proteomes" id="UP000735302"/>
    </source>
</evidence>
<keyword evidence="8 9" id="KW-0807">Transducer</keyword>
<keyword evidence="4 11" id="KW-1133">Transmembrane helix</keyword>
<name>A0AAV3YJC1_9GAST</name>
<dbReference type="PRINTS" id="PR00237">
    <property type="entry name" value="GPCRRHODOPSN"/>
</dbReference>
<keyword evidence="3 9" id="KW-0812">Transmembrane</keyword>
<dbReference type="GO" id="GO:0005886">
    <property type="term" value="C:plasma membrane"/>
    <property type="evidence" value="ECO:0007669"/>
    <property type="project" value="UniProtKB-SubCell"/>
</dbReference>
<feature type="transmembrane region" description="Helical" evidence="11">
    <location>
        <begin position="226"/>
        <end position="250"/>
    </location>
</feature>
<keyword evidence="7 9" id="KW-0675">Receptor</keyword>
<evidence type="ECO:0000256" key="3">
    <source>
        <dbReference type="ARBA" id="ARBA00022692"/>
    </source>
</evidence>
<proteinExistence type="inferred from homology"/>